<keyword evidence="5" id="KW-0949">S-adenosyl-L-methionine</keyword>
<dbReference type="Proteomes" id="UP000694845">
    <property type="component" value="Unplaced"/>
</dbReference>
<dbReference type="GO" id="GO:0005737">
    <property type="term" value="C:cytoplasm"/>
    <property type="evidence" value="ECO:0007669"/>
    <property type="project" value="TreeGrafter"/>
</dbReference>
<keyword evidence="3" id="KW-0489">Methyltransferase</keyword>
<dbReference type="KEGG" id="aplc:110982434"/>
<evidence type="ECO:0000256" key="7">
    <source>
        <dbReference type="ARBA" id="ARBA00049400"/>
    </source>
</evidence>
<dbReference type="EC" id="2.5.1.114" evidence="2"/>
<evidence type="ECO:0000256" key="4">
    <source>
        <dbReference type="ARBA" id="ARBA00022679"/>
    </source>
</evidence>
<dbReference type="PANTHER" id="PTHR23245:SF25">
    <property type="entry name" value="TRNA WYBUTOSINE-SYNTHESIZING PROTEIN 2 HOMOLOG"/>
    <property type="match status" value="1"/>
</dbReference>
<dbReference type="FunFam" id="3.40.50.150:FF:000131">
    <property type="entry name" value="tRNA wybutosine-synthesizing protein 2/3/4"/>
    <property type="match status" value="1"/>
</dbReference>
<proteinExistence type="predicted"/>
<dbReference type="InterPro" id="IPR056744">
    <property type="entry name" value="TRM5/TYW2-like_N"/>
</dbReference>
<reference evidence="10" key="1">
    <citation type="submission" date="2025-08" db="UniProtKB">
        <authorList>
            <consortium name="RefSeq"/>
        </authorList>
    </citation>
    <scope>IDENTIFICATION</scope>
</reference>
<dbReference type="RefSeq" id="XP_022096508.1">
    <property type="nucleotide sequence ID" value="XM_022240816.1"/>
</dbReference>
<dbReference type="PROSITE" id="PS51684">
    <property type="entry name" value="SAM_MT_TRM5_TYW2"/>
    <property type="match status" value="1"/>
</dbReference>
<comment type="pathway">
    <text evidence="1">tRNA modification; wybutosine-tRNA(Phe) biosynthesis.</text>
</comment>
<dbReference type="GO" id="GO:0031591">
    <property type="term" value="P:wybutosine biosynthetic process"/>
    <property type="evidence" value="ECO:0007669"/>
    <property type="project" value="TreeGrafter"/>
</dbReference>
<evidence type="ECO:0000256" key="3">
    <source>
        <dbReference type="ARBA" id="ARBA00022603"/>
    </source>
</evidence>
<accession>A0A8B7YT93</accession>
<evidence type="ECO:0000259" key="8">
    <source>
        <dbReference type="PROSITE" id="PS51684"/>
    </source>
</evidence>
<dbReference type="Pfam" id="PF25133">
    <property type="entry name" value="TYW2_N_2"/>
    <property type="match status" value="1"/>
</dbReference>
<dbReference type="InterPro" id="IPR030382">
    <property type="entry name" value="MeTrfase_TRM5/TYW2"/>
</dbReference>
<dbReference type="AlphaFoldDB" id="A0A8B7YT93"/>
<dbReference type="InterPro" id="IPR056743">
    <property type="entry name" value="TRM5-TYW2-like_MTfase"/>
</dbReference>
<dbReference type="GO" id="GO:0008175">
    <property type="term" value="F:tRNA methyltransferase activity"/>
    <property type="evidence" value="ECO:0007669"/>
    <property type="project" value="TreeGrafter"/>
</dbReference>
<dbReference type="Gene3D" id="3.30.300.110">
    <property type="entry name" value="Met-10+ protein-like domains"/>
    <property type="match status" value="1"/>
</dbReference>
<evidence type="ECO:0000256" key="2">
    <source>
        <dbReference type="ARBA" id="ARBA00012265"/>
    </source>
</evidence>
<dbReference type="CDD" id="cd02440">
    <property type="entry name" value="AdoMet_MTases"/>
    <property type="match status" value="1"/>
</dbReference>
<evidence type="ECO:0000256" key="5">
    <source>
        <dbReference type="ARBA" id="ARBA00022691"/>
    </source>
</evidence>
<protein>
    <recommendedName>
        <fullName evidence="2">tRNA(Phe) (4-demethylwyosine(37)-C(7)) aminocarboxypropyltransferase</fullName>
        <ecNumber evidence="2">2.5.1.114</ecNumber>
    </recommendedName>
</protein>
<dbReference type="OrthoDB" id="408788at2759"/>
<gene>
    <name evidence="10" type="primary">LOC110982434</name>
</gene>
<comment type="catalytic activity">
    <reaction evidence="7">
        <text>4-demethylwyosine(37) in tRNA(Phe) + S-adenosyl-L-methionine = 4-demethyl-7-[(3S)-3-amino-3-carboxypropyl]wyosine(37) in tRNA(Phe) + S-methyl-5'-thioadenosine + H(+)</text>
        <dbReference type="Rhea" id="RHEA:36355"/>
        <dbReference type="Rhea" id="RHEA-COMP:10164"/>
        <dbReference type="Rhea" id="RHEA-COMP:10378"/>
        <dbReference type="ChEBI" id="CHEBI:15378"/>
        <dbReference type="ChEBI" id="CHEBI:17509"/>
        <dbReference type="ChEBI" id="CHEBI:59789"/>
        <dbReference type="ChEBI" id="CHEBI:64315"/>
        <dbReference type="ChEBI" id="CHEBI:73550"/>
        <dbReference type="EC" id="2.5.1.114"/>
    </reaction>
</comment>
<dbReference type="OMA" id="EHSWVKH"/>
<dbReference type="CTD" id="68260"/>
<dbReference type="PANTHER" id="PTHR23245">
    <property type="entry name" value="TRNA METHYLTRANSFERASE"/>
    <property type="match status" value="1"/>
</dbReference>
<sequence>MRKMAASMDRENDTVIVVLTENAQKMRHYLEVDGFWDSRRRLQRLNRNVIAIPVSGSVSSAIERETLKEAELFEYHSKILASGRYHDLPCHLVSVYLPTSKKQLAVSPHQRLVNALRAKFEELDIPFPEEVQEEIPDGWEKHEDLILLPRSSLCSFKWERCPNLWQEVATALGGQRVARKGRVRQDEFRSPRVELLLGNHGWVEHRDNGLRYTYDVRHCMFSIGNITEKIRVAGLHCKGETVVDLYAGIGYFTLPYLVHAKASLVHACEWNPNAVTALKKNLALNGVQDRCIVHEGDNREVCPRGVADRVNLGLIPSSEVGWPVACAALKPSSGGVLHVHGNVTSPAKTRTTGSVSLGVQAIDLAAKEGGTSPCTSGTRTASVVSPPLAGIRTADPGCPAEDVSSGNPHQKGAIGDRIGPCVLLPDLNAGNSDSGFTIDSAGCSFGDSVELAEPNAAGHEELMDQLHQLRKDVKCPADYWESEKTFTNRSRVDSESGRKDYWSSWARATARKIQELLVDIQGSRWTTHVMHIEHVKSYAPRVDHIVADIRCLPVAHSSDEV</sequence>
<evidence type="ECO:0000313" key="10">
    <source>
        <dbReference type="RefSeq" id="XP_022096508.1"/>
    </source>
</evidence>
<keyword evidence="6" id="KW-0819">tRNA processing</keyword>
<dbReference type="GO" id="GO:0102522">
    <property type="term" value="F:tRNA 4-demethylwyosine alpha-amino-alpha-carboxypropyltransferase activity"/>
    <property type="evidence" value="ECO:0007669"/>
    <property type="project" value="UniProtKB-EC"/>
</dbReference>
<dbReference type="Gene3D" id="3.40.50.150">
    <property type="entry name" value="Vaccinia Virus protein VP39"/>
    <property type="match status" value="2"/>
</dbReference>
<keyword evidence="4" id="KW-0808">Transferase</keyword>
<evidence type="ECO:0000256" key="6">
    <source>
        <dbReference type="ARBA" id="ARBA00022694"/>
    </source>
</evidence>
<evidence type="ECO:0000256" key="1">
    <source>
        <dbReference type="ARBA" id="ARBA00004797"/>
    </source>
</evidence>
<keyword evidence="9" id="KW-1185">Reference proteome</keyword>
<dbReference type="GO" id="GO:0030488">
    <property type="term" value="P:tRNA methylation"/>
    <property type="evidence" value="ECO:0007669"/>
    <property type="project" value="TreeGrafter"/>
</dbReference>
<dbReference type="InterPro" id="IPR029063">
    <property type="entry name" value="SAM-dependent_MTases_sf"/>
</dbReference>
<evidence type="ECO:0000313" key="9">
    <source>
        <dbReference type="Proteomes" id="UP000694845"/>
    </source>
</evidence>
<organism evidence="9 10">
    <name type="scientific">Acanthaster planci</name>
    <name type="common">Crown-of-thorns starfish</name>
    <dbReference type="NCBI Taxonomy" id="133434"/>
    <lineage>
        <taxon>Eukaryota</taxon>
        <taxon>Metazoa</taxon>
        <taxon>Echinodermata</taxon>
        <taxon>Eleutherozoa</taxon>
        <taxon>Asterozoa</taxon>
        <taxon>Asteroidea</taxon>
        <taxon>Valvatacea</taxon>
        <taxon>Valvatida</taxon>
        <taxon>Acanthasteridae</taxon>
        <taxon>Acanthaster</taxon>
    </lineage>
</organism>
<dbReference type="GeneID" id="110982434"/>
<feature type="domain" description="SAM-dependent methyltransferase TRM5/TYW2-type" evidence="8">
    <location>
        <begin position="139"/>
        <end position="553"/>
    </location>
</feature>
<name>A0A8B7YT93_ACAPL</name>
<dbReference type="Pfam" id="PF02475">
    <property type="entry name" value="TRM5-TYW2_MTfase"/>
    <property type="match status" value="1"/>
</dbReference>
<dbReference type="SUPFAM" id="SSF53335">
    <property type="entry name" value="S-adenosyl-L-methionine-dependent methyltransferases"/>
    <property type="match status" value="1"/>
</dbReference>